<evidence type="ECO:0000256" key="8">
    <source>
        <dbReference type="ARBA" id="ARBA00023180"/>
    </source>
</evidence>
<name>A0A830CMG7_9LAMI</name>
<sequence length="502" mass="55806">MASQGGGGGDGGVTVAQIPTTFNHGLRACRRCRLVKTYDQFRASGCENCAFFQMGDDHDRVVDCTTPNFTGLISVMDPTRTWAARWLRIGKFVPGCYTLAVSEALPDDLQNMCEDEGVPYVPPKRVEKLTQFFHVEGEKHFPLVFANKHSHSPYYLCTDVVNFSPSTDDFSNSRLIYQRGMTTMRTKEQAKKYQQNLHTPKEAIIMFNNETLAQPPPVKENKNPGKKKKGLDVASLPQLLPPPRVGAVGAGGGAGLPSRAGAQAPRRHGRRHDLRHVAPGPGGASRRRRRVAAFWLVSYVQQPGYDAYIKTLERRLQEQLVSDLYEIGEISIGSSRLKELDYCSVESENYVSCFNVSKNMALGFSGGEEYGRHCAPGSRRNCLVTPPVNYRIPLRWPAGRDVIWFANVNITAQEVLSSGSLTKRMMMLDEDQISFRSVSSIFDVEDYSHQIAGIIGLRNVSYFTQAGAVSHPKISPDLIPHCSQFQFLPPLPRSFDSSLTLV</sequence>
<keyword evidence="7" id="KW-0804">Transcription</keyword>
<evidence type="ECO:0000256" key="4">
    <source>
        <dbReference type="ARBA" id="ARBA00022723"/>
    </source>
</evidence>
<proteinExistence type="inferred from homology"/>
<dbReference type="GO" id="GO:0008270">
    <property type="term" value="F:zinc ion binding"/>
    <property type="evidence" value="ECO:0007669"/>
    <property type="project" value="UniProtKB-KW"/>
</dbReference>
<keyword evidence="14" id="KW-1185">Reference proteome</keyword>
<organism evidence="13 14">
    <name type="scientific">Phtheirospermum japonicum</name>
    <dbReference type="NCBI Taxonomy" id="374723"/>
    <lineage>
        <taxon>Eukaryota</taxon>
        <taxon>Viridiplantae</taxon>
        <taxon>Streptophyta</taxon>
        <taxon>Embryophyta</taxon>
        <taxon>Tracheophyta</taxon>
        <taxon>Spermatophyta</taxon>
        <taxon>Magnoliopsida</taxon>
        <taxon>eudicotyledons</taxon>
        <taxon>Gunneridae</taxon>
        <taxon>Pentapetalae</taxon>
        <taxon>asterids</taxon>
        <taxon>lamiids</taxon>
        <taxon>Lamiales</taxon>
        <taxon>Orobanchaceae</taxon>
        <taxon>Orobanchaceae incertae sedis</taxon>
        <taxon>Phtheirospermum</taxon>
    </lineage>
</organism>
<dbReference type="InterPro" id="IPR029040">
    <property type="entry name" value="RPABC4/Spt4"/>
</dbReference>
<dbReference type="InterPro" id="IPR022800">
    <property type="entry name" value="Spt4/RpoE2_Znf"/>
</dbReference>
<dbReference type="GO" id="GO:0140673">
    <property type="term" value="P:transcription elongation-coupled chromatin remodeling"/>
    <property type="evidence" value="ECO:0007669"/>
    <property type="project" value="InterPro"/>
</dbReference>
<dbReference type="Gene3D" id="3.30.40.210">
    <property type="match status" value="1"/>
</dbReference>
<evidence type="ECO:0000256" key="11">
    <source>
        <dbReference type="SAM" id="MobiDB-lite"/>
    </source>
</evidence>
<comment type="similarity">
    <text evidence="2">Belongs to the SPT4 family.</text>
</comment>
<accession>A0A830CMG7</accession>
<dbReference type="GO" id="GO:0000993">
    <property type="term" value="F:RNA polymerase II complex binding"/>
    <property type="evidence" value="ECO:0007669"/>
    <property type="project" value="TreeGrafter"/>
</dbReference>
<dbReference type="GO" id="GO:0006355">
    <property type="term" value="P:regulation of DNA-templated transcription"/>
    <property type="evidence" value="ECO:0007669"/>
    <property type="project" value="InterPro"/>
</dbReference>
<keyword evidence="8" id="KW-0325">Glycoprotein</keyword>
<dbReference type="PANTHER" id="PTHR12882">
    <property type="entry name" value="SUPPRESSOR OF TY 4"/>
    <property type="match status" value="1"/>
</dbReference>
<dbReference type="GO" id="GO:0032259">
    <property type="term" value="P:methylation"/>
    <property type="evidence" value="ECO:0007669"/>
    <property type="project" value="UniProtKB-KW"/>
</dbReference>
<comment type="subcellular location">
    <subcellularLocation>
        <location evidence="1">Nucleus</location>
    </subcellularLocation>
</comment>
<evidence type="ECO:0000256" key="2">
    <source>
        <dbReference type="ARBA" id="ARBA00010464"/>
    </source>
</evidence>
<evidence type="ECO:0000256" key="9">
    <source>
        <dbReference type="ARBA" id="ARBA00023242"/>
    </source>
</evidence>
<feature type="region of interest" description="Disordered" evidence="11">
    <location>
        <begin position="244"/>
        <end position="285"/>
    </location>
</feature>
<dbReference type="SUPFAM" id="SSF63393">
    <property type="entry name" value="RNA polymerase subunits"/>
    <property type="match status" value="1"/>
</dbReference>
<dbReference type="CDD" id="cd07973">
    <property type="entry name" value="Spt4"/>
    <property type="match status" value="1"/>
</dbReference>
<protein>
    <submittedName>
        <fullName evidence="13">Probable pectin methyltransferase qua2</fullName>
    </submittedName>
</protein>
<dbReference type="InterPro" id="IPR038510">
    <property type="entry name" value="Spt4_sf"/>
</dbReference>
<evidence type="ECO:0000256" key="3">
    <source>
        <dbReference type="ARBA" id="ARBA00022603"/>
    </source>
</evidence>
<dbReference type="OrthoDB" id="248751at2759"/>
<dbReference type="SMART" id="SM01389">
    <property type="entry name" value="Spt4"/>
    <property type="match status" value="1"/>
</dbReference>
<dbReference type="EMBL" id="BMAC01000613">
    <property type="protein sequence ID" value="GFQ00170.1"/>
    <property type="molecule type" value="Genomic_DNA"/>
</dbReference>
<dbReference type="GO" id="GO:0008168">
    <property type="term" value="F:methyltransferase activity"/>
    <property type="evidence" value="ECO:0007669"/>
    <property type="project" value="UniProtKB-KW"/>
</dbReference>
<gene>
    <name evidence="13" type="ORF">PHJA_002161000</name>
</gene>
<evidence type="ECO:0000256" key="10">
    <source>
        <dbReference type="ARBA" id="ARBA00056652"/>
    </source>
</evidence>
<dbReference type="PANTHER" id="PTHR12882:SF1">
    <property type="entry name" value="TRANSCRIPTION ELONGATION FACTOR SPT4"/>
    <property type="match status" value="1"/>
</dbReference>
<dbReference type="Pfam" id="PF03141">
    <property type="entry name" value="Methyltransf_29"/>
    <property type="match status" value="1"/>
</dbReference>
<dbReference type="FunFam" id="3.30.40.210:FF:000002">
    <property type="entry name" value="Transcription elongation factor SPT4 homolog"/>
    <property type="match status" value="1"/>
</dbReference>
<dbReference type="InterPro" id="IPR009287">
    <property type="entry name" value="Spt4"/>
</dbReference>
<evidence type="ECO:0000313" key="14">
    <source>
        <dbReference type="Proteomes" id="UP000653305"/>
    </source>
</evidence>
<dbReference type="Proteomes" id="UP000653305">
    <property type="component" value="Unassembled WGS sequence"/>
</dbReference>
<dbReference type="Pfam" id="PF06093">
    <property type="entry name" value="Spt4"/>
    <property type="match status" value="1"/>
</dbReference>
<keyword evidence="3 13" id="KW-0489">Methyltransferase</keyword>
<keyword evidence="9" id="KW-0539">Nucleus</keyword>
<evidence type="ECO:0000256" key="7">
    <source>
        <dbReference type="ARBA" id="ARBA00023163"/>
    </source>
</evidence>
<feature type="domain" description="Spt4/RpoE2 zinc finger" evidence="12">
    <location>
        <begin position="26"/>
        <end position="102"/>
    </location>
</feature>
<evidence type="ECO:0000259" key="12">
    <source>
        <dbReference type="SMART" id="SM01389"/>
    </source>
</evidence>
<evidence type="ECO:0000256" key="1">
    <source>
        <dbReference type="ARBA" id="ARBA00004123"/>
    </source>
</evidence>
<comment type="caution">
    <text evidence="13">The sequence shown here is derived from an EMBL/GenBank/DDBJ whole genome shotgun (WGS) entry which is preliminary data.</text>
</comment>
<dbReference type="GO" id="GO:0032044">
    <property type="term" value="C:DSIF complex"/>
    <property type="evidence" value="ECO:0007669"/>
    <property type="project" value="TreeGrafter"/>
</dbReference>
<keyword evidence="4" id="KW-0479">Metal-binding</keyword>
<keyword evidence="5" id="KW-0863">Zinc-finger</keyword>
<keyword evidence="13" id="KW-0808">Transferase</keyword>
<evidence type="ECO:0000313" key="13">
    <source>
        <dbReference type="EMBL" id="GFQ00170.1"/>
    </source>
</evidence>
<evidence type="ECO:0000256" key="5">
    <source>
        <dbReference type="ARBA" id="ARBA00022771"/>
    </source>
</evidence>
<reference evidence="13" key="1">
    <citation type="submission" date="2020-07" db="EMBL/GenBank/DDBJ databases">
        <title>Ethylene signaling mediates host invasion by parasitic plants.</title>
        <authorList>
            <person name="Yoshida S."/>
        </authorList>
    </citation>
    <scope>NUCLEOTIDE SEQUENCE</scope>
    <source>
        <strain evidence="13">Okayama</strain>
    </source>
</reference>
<evidence type="ECO:0000256" key="6">
    <source>
        <dbReference type="ARBA" id="ARBA00022833"/>
    </source>
</evidence>
<feature type="compositionally biased region" description="Basic residues" evidence="11">
    <location>
        <begin position="265"/>
        <end position="274"/>
    </location>
</feature>
<dbReference type="InterPro" id="IPR004159">
    <property type="entry name" value="Put_SAM_MeTrfase"/>
</dbReference>
<dbReference type="AlphaFoldDB" id="A0A830CMG7"/>
<keyword evidence="6" id="KW-0862">Zinc</keyword>
<comment type="function">
    <text evidence="10">May regulate transcription elongation by RNA polymerase II. May enhance transcriptional pausing at sites proximal to the promoter, which may in turn facilitate the assembly of an elongation competent RNA polymerase II complex.</text>
</comment>